<dbReference type="PROSITE" id="PS50127">
    <property type="entry name" value="UBC_2"/>
    <property type="match status" value="1"/>
</dbReference>
<dbReference type="EMBL" id="JAGGNH010000003">
    <property type="protein sequence ID" value="KAJ0979183.1"/>
    <property type="molecule type" value="Genomic_DNA"/>
</dbReference>
<dbReference type="PANTHER" id="PTHR24068">
    <property type="entry name" value="UBIQUITIN-CONJUGATING ENZYME E2"/>
    <property type="match status" value="1"/>
</dbReference>
<keyword evidence="5" id="KW-0833">Ubl conjugation pathway</keyword>
<dbReference type="SUPFAM" id="SSF54495">
    <property type="entry name" value="UBC-like"/>
    <property type="match status" value="1"/>
</dbReference>
<evidence type="ECO:0000313" key="8">
    <source>
        <dbReference type="EMBL" id="KAJ0979183.1"/>
    </source>
</evidence>
<evidence type="ECO:0000256" key="1">
    <source>
        <dbReference type="ARBA" id="ARBA00000485"/>
    </source>
</evidence>
<evidence type="ECO:0000256" key="6">
    <source>
        <dbReference type="ARBA" id="ARBA00022840"/>
    </source>
</evidence>
<dbReference type="AlphaFoldDB" id="A0A9D5CTV4"/>
<dbReference type="Proteomes" id="UP001085076">
    <property type="component" value="Miscellaneous, Linkage group lg03"/>
</dbReference>
<evidence type="ECO:0000256" key="5">
    <source>
        <dbReference type="ARBA" id="ARBA00022786"/>
    </source>
</evidence>
<sequence>MISGAQEKRRPMATIHELVEADDLDGVRSKLEENPSLLNGQSRFWDFDLVLLAIYDSFCLLFLVQLKWSCKKLLMASNTERILKELHILENDPYTSHIVGPLGDDLSHWTAAILGPSNTPYTGGLFYLNIHFPQDFPAKPPKISFKTEVFHLNINSNGNIALDILGEQWTPDLTISKVLRSISALLAEPNLECCVAPEMAQMYVSDRAEYQKTARAWTQKHAAR</sequence>
<dbReference type="GO" id="GO:0061631">
    <property type="term" value="F:ubiquitin conjugating enzyme activity"/>
    <property type="evidence" value="ECO:0007669"/>
    <property type="project" value="UniProtKB-EC"/>
</dbReference>
<feature type="domain" description="UBC core" evidence="7">
    <location>
        <begin position="77"/>
        <end position="223"/>
    </location>
</feature>
<dbReference type="GO" id="GO:0005524">
    <property type="term" value="F:ATP binding"/>
    <property type="evidence" value="ECO:0007669"/>
    <property type="project" value="UniProtKB-KW"/>
</dbReference>
<reference evidence="8" key="1">
    <citation type="submission" date="2021-03" db="EMBL/GenBank/DDBJ databases">
        <authorList>
            <person name="Li Z."/>
            <person name="Yang C."/>
        </authorList>
    </citation>
    <scope>NUCLEOTIDE SEQUENCE</scope>
    <source>
        <strain evidence="8">Dzin_1.0</strain>
        <tissue evidence="8">Leaf</tissue>
    </source>
</reference>
<reference evidence="8" key="2">
    <citation type="journal article" date="2022" name="Hortic Res">
        <title>The genome of Dioscorea zingiberensis sheds light on the biosynthesis, origin and evolution of the medicinally important diosgenin saponins.</title>
        <authorList>
            <person name="Li Y."/>
            <person name="Tan C."/>
            <person name="Li Z."/>
            <person name="Guo J."/>
            <person name="Li S."/>
            <person name="Chen X."/>
            <person name="Wang C."/>
            <person name="Dai X."/>
            <person name="Yang H."/>
            <person name="Song W."/>
            <person name="Hou L."/>
            <person name="Xu J."/>
            <person name="Tong Z."/>
            <person name="Xu A."/>
            <person name="Yuan X."/>
            <person name="Wang W."/>
            <person name="Yang Q."/>
            <person name="Chen L."/>
            <person name="Sun Z."/>
            <person name="Wang K."/>
            <person name="Pan B."/>
            <person name="Chen J."/>
            <person name="Bao Y."/>
            <person name="Liu F."/>
            <person name="Qi X."/>
            <person name="Gang D.R."/>
            <person name="Wen J."/>
            <person name="Li J."/>
        </authorList>
    </citation>
    <scope>NUCLEOTIDE SEQUENCE</scope>
    <source>
        <strain evidence="8">Dzin_1.0</strain>
    </source>
</reference>
<evidence type="ECO:0000256" key="2">
    <source>
        <dbReference type="ARBA" id="ARBA00004906"/>
    </source>
</evidence>
<dbReference type="Gene3D" id="3.10.110.10">
    <property type="entry name" value="Ubiquitin Conjugating Enzyme"/>
    <property type="match status" value="1"/>
</dbReference>
<comment type="caution">
    <text evidence="8">The sequence shown here is derived from an EMBL/GenBank/DDBJ whole genome shotgun (WGS) entry which is preliminary data.</text>
</comment>
<dbReference type="SMART" id="SM00212">
    <property type="entry name" value="UBCc"/>
    <property type="match status" value="1"/>
</dbReference>
<name>A0A9D5CTV4_9LILI</name>
<dbReference type="InterPro" id="IPR016135">
    <property type="entry name" value="UBQ-conjugating_enzyme/RWD"/>
</dbReference>
<evidence type="ECO:0000313" key="9">
    <source>
        <dbReference type="Proteomes" id="UP001085076"/>
    </source>
</evidence>
<keyword evidence="3" id="KW-0808">Transferase</keyword>
<gene>
    <name evidence="8" type="ORF">J5N97_014657</name>
</gene>
<evidence type="ECO:0000259" key="7">
    <source>
        <dbReference type="PROSITE" id="PS50127"/>
    </source>
</evidence>
<keyword evidence="6" id="KW-0067">ATP-binding</keyword>
<keyword evidence="9" id="KW-1185">Reference proteome</keyword>
<dbReference type="OrthoDB" id="7851174at2759"/>
<evidence type="ECO:0000256" key="3">
    <source>
        <dbReference type="ARBA" id="ARBA00022679"/>
    </source>
</evidence>
<comment type="pathway">
    <text evidence="2">Protein modification; protein ubiquitination.</text>
</comment>
<accession>A0A9D5CTV4</accession>
<comment type="catalytic activity">
    <reaction evidence="1">
        <text>S-ubiquitinyl-[E1 ubiquitin-activating enzyme]-L-cysteine + [E2 ubiquitin-conjugating enzyme]-L-cysteine = [E1 ubiquitin-activating enzyme]-L-cysteine + S-ubiquitinyl-[E2 ubiquitin-conjugating enzyme]-L-cysteine.</text>
        <dbReference type="EC" id="2.3.2.23"/>
    </reaction>
</comment>
<dbReference type="FunFam" id="3.10.110.10:FF:000101">
    <property type="entry name" value="Ubiquitin-conjugating enzyme E2 D2"/>
    <property type="match status" value="1"/>
</dbReference>
<proteinExistence type="predicted"/>
<organism evidence="8 9">
    <name type="scientific">Dioscorea zingiberensis</name>
    <dbReference type="NCBI Taxonomy" id="325984"/>
    <lineage>
        <taxon>Eukaryota</taxon>
        <taxon>Viridiplantae</taxon>
        <taxon>Streptophyta</taxon>
        <taxon>Embryophyta</taxon>
        <taxon>Tracheophyta</taxon>
        <taxon>Spermatophyta</taxon>
        <taxon>Magnoliopsida</taxon>
        <taxon>Liliopsida</taxon>
        <taxon>Dioscoreales</taxon>
        <taxon>Dioscoreaceae</taxon>
        <taxon>Dioscorea</taxon>
    </lineage>
</organism>
<dbReference type="Pfam" id="PF00179">
    <property type="entry name" value="UQ_con"/>
    <property type="match status" value="1"/>
</dbReference>
<keyword evidence="4" id="KW-0547">Nucleotide-binding</keyword>
<dbReference type="InterPro" id="IPR000608">
    <property type="entry name" value="UBC"/>
</dbReference>
<evidence type="ECO:0000256" key="4">
    <source>
        <dbReference type="ARBA" id="ARBA00022741"/>
    </source>
</evidence>
<protein>
    <recommendedName>
        <fullName evidence="7">UBC core domain-containing protein</fullName>
    </recommendedName>
</protein>